<dbReference type="AlphaFoldDB" id="N9RQW8"/>
<dbReference type="NCBIfam" id="TIGR02532">
    <property type="entry name" value="IV_pilin_GFxxxE"/>
    <property type="match status" value="1"/>
</dbReference>
<keyword evidence="3" id="KW-1185">Reference proteome</keyword>
<gene>
    <name evidence="2" type="ORF">F902_00894</name>
</gene>
<dbReference type="EMBL" id="APRN01000033">
    <property type="protein sequence ID" value="ENX60354.1"/>
    <property type="molecule type" value="Genomic_DNA"/>
</dbReference>
<evidence type="ECO:0000256" key="1">
    <source>
        <dbReference type="SAM" id="Phobius"/>
    </source>
</evidence>
<dbReference type="Gene3D" id="3.30.700.10">
    <property type="entry name" value="Glycoprotein, Type 4 Pilin"/>
    <property type="match status" value="1"/>
</dbReference>
<dbReference type="HOGENOM" id="CLU_084761_2_0_6"/>
<dbReference type="Proteomes" id="UP000013084">
    <property type="component" value="Unassembled WGS sequence"/>
</dbReference>
<proteinExistence type="predicted"/>
<keyword evidence="1" id="KW-0812">Transmembrane</keyword>
<comment type="caution">
    <text evidence="2">The sequence shown here is derived from an EMBL/GenBank/DDBJ whole genome shotgun (WGS) entry which is preliminary data.</text>
</comment>
<dbReference type="RefSeq" id="WP_005201320.1">
    <property type="nucleotide sequence ID" value="NZ_JAKZGE010000003.1"/>
</dbReference>
<dbReference type="Pfam" id="PF07963">
    <property type="entry name" value="N_methyl"/>
    <property type="match status" value="1"/>
</dbReference>
<keyword evidence="1" id="KW-1133">Transmembrane helix</keyword>
<dbReference type="PROSITE" id="PS00409">
    <property type="entry name" value="PROKAR_NTER_METHYL"/>
    <property type="match status" value="1"/>
</dbReference>
<keyword evidence="1" id="KW-0472">Membrane</keyword>
<evidence type="ECO:0000313" key="2">
    <source>
        <dbReference type="EMBL" id="ENX60354.1"/>
    </source>
</evidence>
<feature type="transmembrane region" description="Helical" evidence="1">
    <location>
        <begin position="6"/>
        <end position="27"/>
    </location>
</feature>
<organism evidence="2 3">
    <name type="scientific">Acinetobacter higginsii</name>
    <dbReference type="NCBI Taxonomy" id="70347"/>
    <lineage>
        <taxon>Bacteria</taxon>
        <taxon>Pseudomonadati</taxon>
        <taxon>Pseudomonadota</taxon>
        <taxon>Gammaproteobacteria</taxon>
        <taxon>Moraxellales</taxon>
        <taxon>Moraxellaceae</taxon>
        <taxon>Acinetobacter</taxon>
    </lineage>
</organism>
<accession>N9RQW8</accession>
<evidence type="ECO:0000313" key="3">
    <source>
        <dbReference type="Proteomes" id="UP000013084"/>
    </source>
</evidence>
<dbReference type="InterPro" id="IPR045584">
    <property type="entry name" value="Pilin-like"/>
</dbReference>
<dbReference type="PATRIC" id="fig|1217700.3.peg.852"/>
<name>N9RQW8_9GAMM</name>
<dbReference type="SUPFAM" id="SSF54523">
    <property type="entry name" value="Pili subunits"/>
    <property type="match status" value="1"/>
</dbReference>
<evidence type="ECO:0008006" key="4">
    <source>
        <dbReference type="Google" id="ProtNLM"/>
    </source>
</evidence>
<reference evidence="2 3" key="1">
    <citation type="submission" date="2013-02" db="EMBL/GenBank/DDBJ databases">
        <title>The Genome Sequence of Acinetobacter sp. CIP 70.18.</title>
        <authorList>
            <consortium name="The Broad Institute Genome Sequencing Platform"/>
            <consortium name="The Broad Institute Genome Sequencing Center for Infectious Disease"/>
            <person name="Cerqueira G."/>
            <person name="Feldgarden M."/>
            <person name="Courvalin P."/>
            <person name="Perichon B."/>
            <person name="Grillot-Courvalin C."/>
            <person name="Clermont D."/>
            <person name="Rocha E."/>
            <person name="Yoon E.-J."/>
            <person name="Nemec A."/>
            <person name="Walker B."/>
            <person name="Young S.K."/>
            <person name="Zeng Q."/>
            <person name="Gargeya S."/>
            <person name="Fitzgerald M."/>
            <person name="Haas B."/>
            <person name="Abouelleil A."/>
            <person name="Alvarado L."/>
            <person name="Arachchi H.M."/>
            <person name="Berlin A.M."/>
            <person name="Chapman S.B."/>
            <person name="Dewar J."/>
            <person name="Goldberg J."/>
            <person name="Griggs A."/>
            <person name="Gujja S."/>
            <person name="Hansen M."/>
            <person name="Howarth C."/>
            <person name="Imamovic A."/>
            <person name="Larimer J."/>
            <person name="McCowan C."/>
            <person name="Murphy C."/>
            <person name="Neiman D."/>
            <person name="Pearson M."/>
            <person name="Priest M."/>
            <person name="Roberts A."/>
            <person name="Saif S."/>
            <person name="Shea T."/>
            <person name="Sisk P."/>
            <person name="Sykes S."/>
            <person name="Wortman J."/>
            <person name="Nusbaum C."/>
            <person name="Birren B."/>
        </authorList>
    </citation>
    <scope>NUCLEOTIDE SEQUENCE [LARGE SCALE GENOMIC DNA]</scope>
    <source>
        <strain evidence="2 3">CIP 70.18</strain>
    </source>
</reference>
<sequence length="177" mass="19486">MGKSQGFTLIELMVTMVVLAIVASIAMPNFQKVRAKQKIEYSTKDLEKTLIQARYDAVLHRHRVTVNLGEAGNSTPQTLYWSVPGDQQISYLQFSCESNAWDGEAIEGIDRLVFLTDGSAQLSRNFTDDDGHNQREDLTLSAIQIVVSNGVTTNYVEITPLGKVTAKSGSKQGQECS</sequence>
<dbReference type="InterPro" id="IPR012902">
    <property type="entry name" value="N_methyl_site"/>
</dbReference>
<protein>
    <recommendedName>
        <fullName evidence="4">Prepilin-type N-terminal cleavage/methylation domain-containing protein</fullName>
    </recommendedName>
</protein>
<dbReference type="OrthoDB" id="5587184at2"/>